<dbReference type="Proteomes" id="UP000441523">
    <property type="component" value="Unassembled WGS sequence"/>
</dbReference>
<dbReference type="RefSeq" id="WP_150966984.1">
    <property type="nucleotide sequence ID" value="NZ_VZZJ01000050.1"/>
</dbReference>
<evidence type="ECO:0000256" key="6">
    <source>
        <dbReference type="SAM" id="Phobius"/>
    </source>
</evidence>
<sequence length="106" mass="11363">MGPRSVATSFGGAKDYVMQMSSKTHNSNQLILYILVSLFIGTNIFYLCNTFCFPEDAKNIAGHFAMVSDIFLRMIKMVIAPLVFATIVSGISSLGASGGAAGRITF</sequence>
<evidence type="ECO:0000256" key="4">
    <source>
        <dbReference type="ARBA" id="ARBA00022989"/>
    </source>
</evidence>
<name>A0A6N6MIF5_9HYPH</name>
<keyword evidence="3 6" id="KW-0812">Transmembrane</keyword>
<keyword evidence="4 6" id="KW-1133">Transmembrane helix</keyword>
<comment type="subcellular location">
    <subcellularLocation>
        <location evidence="1">Membrane</location>
        <topology evidence="1">Multi-pass membrane protein</topology>
    </subcellularLocation>
</comment>
<evidence type="ECO:0000313" key="7">
    <source>
        <dbReference type="EMBL" id="KAB1068560.1"/>
    </source>
</evidence>
<dbReference type="EMBL" id="VZZJ01000050">
    <property type="protein sequence ID" value="KAB1068560.1"/>
    <property type="molecule type" value="Genomic_DNA"/>
</dbReference>
<dbReference type="InterPro" id="IPR001991">
    <property type="entry name" value="Na-dicarboxylate_symporter"/>
</dbReference>
<keyword evidence="5 6" id="KW-0472">Membrane</keyword>
<dbReference type="SUPFAM" id="SSF118215">
    <property type="entry name" value="Proton glutamate symport protein"/>
    <property type="match status" value="1"/>
</dbReference>
<dbReference type="GO" id="GO:0015293">
    <property type="term" value="F:symporter activity"/>
    <property type="evidence" value="ECO:0007669"/>
    <property type="project" value="InterPro"/>
</dbReference>
<evidence type="ECO:0000256" key="2">
    <source>
        <dbReference type="ARBA" id="ARBA00022448"/>
    </source>
</evidence>
<protein>
    <submittedName>
        <fullName evidence="7">Dicarboxylate/amino acid:cation symporter</fullName>
    </submittedName>
</protein>
<accession>A0A6N6MIF5</accession>
<evidence type="ECO:0000313" key="8">
    <source>
        <dbReference type="Proteomes" id="UP000441523"/>
    </source>
</evidence>
<evidence type="ECO:0000256" key="3">
    <source>
        <dbReference type="ARBA" id="ARBA00022692"/>
    </source>
</evidence>
<organism evidence="7 8">
    <name type="scientific">Methylobacterium planeticum</name>
    <dbReference type="NCBI Taxonomy" id="2615211"/>
    <lineage>
        <taxon>Bacteria</taxon>
        <taxon>Pseudomonadati</taxon>
        <taxon>Pseudomonadota</taxon>
        <taxon>Alphaproteobacteria</taxon>
        <taxon>Hyphomicrobiales</taxon>
        <taxon>Methylobacteriaceae</taxon>
        <taxon>Methylobacterium</taxon>
    </lineage>
</organism>
<comment type="caution">
    <text evidence="7">The sequence shown here is derived from an EMBL/GenBank/DDBJ whole genome shotgun (WGS) entry which is preliminary data.</text>
</comment>
<evidence type="ECO:0000256" key="1">
    <source>
        <dbReference type="ARBA" id="ARBA00004141"/>
    </source>
</evidence>
<dbReference type="InterPro" id="IPR036458">
    <property type="entry name" value="Na:dicarbo_symporter_sf"/>
</dbReference>
<evidence type="ECO:0000256" key="5">
    <source>
        <dbReference type="ARBA" id="ARBA00023136"/>
    </source>
</evidence>
<keyword evidence="2" id="KW-0813">Transport</keyword>
<dbReference type="Pfam" id="PF00375">
    <property type="entry name" value="SDF"/>
    <property type="match status" value="1"/>
</dbReference>
<dbReference type="PRINTS" id="PR00173">
    <property type="entry name" value="EDTRNSPORT"/>
</dbReference>
<gene>
    <name evidence="7" type="ORF">F6X51_26740</name>
</gene>
<feature type="transmembrane region" description="Helical" evidence="6">
    <location>
        <begin position="30"/>
        <end position="53"/>
    </location>
</feature>
<keyword evidence="8" id="KW-1185">Reference proteome</keyword>
<reference evidence="7 8" key="1">
    <citation type="submission" date="2019-09" db="EMBL/GenBank/DDBJ databases">
        <title>YIM 132548 draft genome.</title>
        <authorList>
            <person name="Jiang L."/>
        </authorList>
    </citation>
    <scope>NUCLEOTIDE SEQUENCE [LARGE SCALE GENOMIC DNA]</scope>
    <source>
        <strain evidence="7 8">YIM 132548</strain>
    </source>
</reference>
<proteinExistence type="predicted"/>
<feature type="transmembrane region" description="Helical" evidence="6">
    <location>
        <begin position="74"/>
        <end position="96"/>
    </location>
</feature>
<dbReference type="Gene3D" id="1.10.3860.10">
    <property type="entry name" value="Sodium:dicarboxylate symporter"/>
    <property type="match status" value="1"/>
</dbReference>
<dbReference type="GO" id="GO:0016020">
    <property type="term" value="C:membrane"/>
    <property type="evidence" value="ECO:0007669"/>
    <property type="project" value="UniProtKB-SubCell"/>
</dbReference>
<dbReference type="AlphaFoldDB" id="A0A6N6MIF5"/>